<keyword evidence="8" id="KW-0288">FMN</keyword>
<dbReference type="GO" id="GO:0005777">
    <property type="term" value="C:peroxisome"/>
    <property type="evidence" value="ECO:0007669"/>
    <property type="project" value="UniProtKB-ARBA"/>
</dbReference>
<evidence type="ECO:0000256" key="6">
    <source>
        <dbReference type="ARBA" id="ARBA00029327"/>
    </source>
</evidence>
<dbReference type="EMBL" id="GEFM01003328">
    <property type="protein sequence ID" value="JAP72468.1"/>
    <property type="molecule type" value="mRNA"/>
</dbReference>
<evidence type="ECO:0000256" key="1">
    <source>
        <dbReference type="ARBA" id="ARBA00001917"/>
    </source>
</evidence>
<dbReference type="PROSITE" id="PS51349">
    <property type="entry name" value="FMN_HYDROXY_ACID_DH_2"/>
    <property type="match status" value="1"/>
</dbReference>
<dbReference type="PIRSF" id="PIRSF000138">
    <property type="entry name" value="Al-hdrx_acd_dh"/>
    <property type="match status" value="1"/>
</dbReference>
<evidence type="ECO:0000256" key="7">
    <source>
        <dbReference type="PIRSR" id="PIRSR000138-1"/>
    </source>
</evidence>
<keyword evidence="8" id="KW-0285">Flavoprotein</keyword>
<feature type="binding site" evidence="8">
    <location>
        <position position="43"/>
    </location>
    <ligand>
        <name>glyoxylate</name>
        <dbReference type="ChEBI" id="CHEBI:36655"/>
    </ligand>
</feature>
<keyword evidence="3" id="KW-0560">Oxidoreductase</keyword>
<dbReference type="GO" id="GO:0003973">
    <property type="term" value="F:(S)-2-hydroxy-acid oxidase activity"/>
    <property type="evidence" value="ECO:0007669"/>
    <property type="project" value="UniProtKB-EC"/>
</dbReference>
<dbReference type="PANTHER" id="PTHR10578:SF146">
    <property type="entry name" value="OXIDASE, PUTATIVE-RELATED"/>
    <property type="match status" value="1"/>
</dbReference>
<dbReference type="InterPro" id="IPR037396">
    <property type="entry name" value="FMN_HAD"/>
</dbReference>
<evidence type="ECO:0000256" key="3">
    <source>
        <dbReference type="ARBA" id="ARBA00023002"/>
    </source>
</evidence>
<reference evidence="10" key="1">
    <citation type="submission" date="2016-02" db="EMBL/GenBank/DDBJ databases">
        <title>RNAseq analyses of the midgut from blood- or serum-fed Ixodes ricinus ticks.</title>
        <authorList>
            <person name="Perner J."/>
            <person name="Provaznik J."/>
            <person name="Schrenkova J."/>
            <person name="Urbanova V."/>
            <person name="Ribeiro J.M."/>
            <person name="Kopacek P."/>
        </authorList>
    </citation>
    <scope>NUCLEOTIDE SEQUENCE</scope>
    <source>
        <tissue evidence="10">Gut</tissue>
    </source>
</reference>
<feature type="binding site" evidence="8">
    <location>
        <begin position="97"/>
        <end position="99"/>
    </location>
    <ligand>
        <name>FMN</name>
        <dbReference type="ChEBI" id="CHEBI:58210"/>
    </ligand>
</feature>
<feature type="domain" description="FMN hydroxy acid dehydrogenase" evidence="9">
    <location>
        <begin position="17"/>
        <end position="379"/>
    </location>
</feature>
<protein>
    <recommendedName>
        <fullName evidence="2">(S)-2-hydroxy-acid oxidase</fullName>
        <ecNumber evidence="2">1.1.3.15</ecNumber>
    </recommendedName>
</protein>
<feature type="binding site" evidence="8">
    <location>
        <position position="126"/>
    </location>
    <ligand>
        <name>FMN</name>
        <dbReference type="ChEBI" id="CHEBI:58210"/>
    </ligand>
</feature>
<dbReference type="Pfam" id="PF01070">
    <property type="entry name" value="FMN_dh"/>
    <property type="match status" value="1"/>
</dbReference>
<dbReference type="InterPro" id="IPR012133">
    <property type="entry name" value="Alpha-hydoxy_acid_DH_FMN"/>
</dbReference>
<evidence type="ECO:0000256" key="5">
    <source>
        <dbReference type="ARBA" id="ARBA00029325"/>
    </source>
</evidence>
<name>A0A131Y1U4_IXORI</name>
<dbReference type="EC" id="1.1.3.15" evidence="2"/>
<proteinExistence type="evidence at transcript level"/>
<dbReference type="InterPro" id="IPR013785">
    <property type="entry name" value="Aldolase_TIM"/>
</dbReference>
<dbReference type="GO" id="GO:0010181">
    <property type="term" value="F:FMN binding"/>
    <property type="evidence" value="ECO:0007669"/>
    <property type="project" value="InterPro"/>
</dbReference>
<evidence type="ECO:0000256" key="4">
    <source>
        <dbReference type="ARBA" id="ARBA00024042"/>
    </source>
</evidence>
<feature type="binding site" evidence="8">
    <location>
        <position position="272"/>
    </location>
    <ligand>
        <name>FMN</name>
        <dbReference type="ChEBI" id="CHEBI:58210"/>
    </ligand>
</feature>
<comment type="similarity">
    <text evidence="4">Belongs to the FMN-dependent alpha-hydroxy acid dehydrogenase family.</text>
</comment>
<dbReference type="InterPro" id="IPR008259">
    <property type="entry name" value="FMN_hydac_DH_AS"/>
</dbReference>
<dbReference type="Gene3D" id="3.20.20.70">
    <property type="entry name" value="Aldolase class I"/>
    <property type="match status" value="1"/>
</dbReference>
<sequence length="383" mass="41308">MASNSTSTAPTKGSGATGDDVVVTVDDIQRLGIANLDKLPEDYYDSGADQQQTLRENRLAYLRLRLRPKQLNNVATREKAVTLLKDQKLSMPIGIAPTAFQKMAHPEGEMATARAAQKANTLMILSTLSNTTLEDVAAAAPEGLRWFQLYVYKDRDITKDLVKRAEKSGYKALVVTVDTPLFGNRIADVKNNFTLPEGLTVANLEGVGGGLDPSSGSGLAAYGEKLFDPSLTWDDIKWLKSITNLKVIAKGVLTAEDARNAVKAGVSGILVSNHGARQLDGVTSTIEALPEIIRAVPRWIEVYLDGGIRHGTDAIKALALGAKAVFVGRPALWGLAYNGEDGVTQMLEILRKELDLGMALIGAPKIAELRPEMVARQETYAKL</sequence>
<feature type="binding site" evidence="8">
    <location>
        <position position="176"/>
    </location>
    <ligand>
        <name>FMN</name>
        <dbReference type="ChEBI" id="CHEBI:58210"/>
    </ligand>
</feature>
<dbReference type="PROSITE" id="PS00557">
    <property type="entry name" value="FMN_HYDROXY_ACID_DH_1"/>
    <property type="match status" value="1"/>
</dbReference>
<feature type="binding site" evidence="8">
    <location>
        <position position="250"/>
    </location>
    <ligand>
        <name>FMN</name>
        <dbReference type="ChEBI" id="CHEBI:58210"/>
    </ligand>
</feature>
<evidence type="ECO:0000313" key="10">
    <source>
        <dbReference type="EMBL" id="JAP72468.1"/>
    </source>
</evidence>
<dbReference type="FunFam" id="3.20.20.70:FF:000056">
    <property type="entry name" value="hydroxyacid oxidase 2"/>
    <property type="match status" value="1"/>
</dbReference>
<evidence type="ECO:0000256" key="2">
    <source>
        <dbReference type="ARBA" id="ARBA00013087"/>
    </source>
</evidence>
<dbReference type="InterPro" id="IPR000262">
    <property type="entry name" value="FMN-dep_DH"/>
</dbReference>
<evidence type="ECO:0000256" key="8">
    <source>
        <dbReference type="PIRSR" id="PIRSR000138-2"/>
    </source>
</evidence>
<organism evidence="10">
    <name type="scientific">Ixodes ricinus</name>
    <name type="common">Common tick</name>
    <name type="synonym">Acarus ricinus</name>
    <dbReference type="NCBI Taxonomy" id="34613"/>
    <lineage>
        <taxon>Eukaryota</taxon>
        <taxon>Metazoa</taxon>
        <taxon>Ecdysozoa</taxon>
        <taxon>Arthropoda</taxon>
        <taxon>Chelicerata</taxon>
        <taxon>Arachnida</taxon>
        <taxon>Acari</taxon>
        <taxon>Parasitiformes</taxon>
        <taxon>Ixodida</taxon>
        <taxon>Ixodoidea</taxon>
        <taxon>Ixodidae</taxon>
        <taxon>Ixodinae</taxon>
        <taxon>Ixodes</taxon>
    </lineage>
</organism>
<feature type="binding site" evidence="8">
    <location>
        <position position="185"/>
    </location>
    <ligand>
        <name>glyoxylate</name>
        <dbReference type="ChEBI" id="CHEBI:36655"/>
    </ligand>
</feature>
<feature type="binding site" evidence="8">
    <location>
        <position position="150"/>
    </location>
    <ligand>
        <name>glyoxylate</name>
        <dbReference type="ChEBI" id="CHEBI:36655"/>
    </ligand>
</feature>
<dbReference type="AlphaFoldDB" id="A0A131Y1U4"/>
<feature type="binding site" evidence="8">
    <location>
        <position position="277"/>
    </location>
    <ligand>
        <name>glyoxylate</name>
        <dbReference type="ChEBI" id="CHEBI:36655"/>
    </ligand>
</feature>
<feature type="active site" description="Proton acceptor" evidence="7">
    <location>
        <position position="274"/>
    </location>
</feature>
<feature type="binding site" evidence="8">
    <location>
        <begin position="305"/>
        <end position="309"/>
    </location>
    <ligand>
        <name>FMN</name>
        <dbReference type="ChEBI" id="CHEBI:58210"/>
    </ligand>
</feature>
<comment type="catalytic activity">
    <reaction evidence="6">
        <text>2-hydroxyoctanoate + O2 = 2-oxooctanoate + H2O2</text>
        <dbReference type="Rhea" id="RHEA:67940"/>
        <dbReference type="ChEBI" id="CHEBI:15379"/>
        <dbReference type="ChEBI" id="CHEBI:16240"/>
        <dbReference type="ChEBI" id="CHEBI:133514"/>
        <dbReference type="ChEBI" id="CHEBI:176689"/>
    </reaction>
    <physiologicalReaction direction="left-to-right" evidence="6">
        <dbReference type="Rhea" id="RHEA:67941"/>
    </physiologicalReaction>
</comment>
<evidence type="ECO:0000259" key="9">
    <source>
        <dbReference type="PROSITE" id="PS51349"/>
    </source>
</evidence>
<dbReference type="PANTHER" id="PTHR10578">
    <property type="entry name" value="S -2-HYDROXY-ACID OXIDASE-RELATED"/>
    <property type="match status" value="1"/>
</dbReference>
<feature type="binding site" evidence="8">
    <location>
        <begin position="328"/>
        <end position="329"/>
    </location>
    <ligand>
        <name>FMN</name>
        <dbReference type="ChEBI" id="CHEBI:58210"/>
    </ligand>
</feature>
<dbReference type="CDD" id="cd02809">
    <property type="entry name" value="alpha_hydroxyacid_oxid_FMN"/>
    <property type="match status" value="1"/>
</dbReference>
<feature type="binding site" evidence="8">
    <location>
        <position position="274"/>
    </location>
    <ligand>
        <name>glyoxylate</name>
        <dbReference type="ChEBI" id="CHEBI:36655"/>
    </ligand>
</feature>
<dbReference type="SUPFAM" id="SSF51395">
    <property type="entry name" value="FMN-linked oxidoreductases"/>
    <property type="match status" value="1"/>
</dbReference>
<accession>A0A131Y1U4</accession>
<feature type="binding site" evidence="8">
    <location>
        <position position="148"/>
    </location>
    <ligand>
        <name>FMN</name>
        <dbReference type="ChEBI" id="CHEBI:58210"/>
    </ligand>
</feature>
<comment type="cofactor">
    <cofactor evidence="1">
        <name>FMN</name>
        <dbReference type="ChEBI" id="CHEBI:58210"/>
    </cofactor>
</comment>
<comment type="catalytic activity">
    <reaction evidence="5">
        <text>a (2S)-2-hydroxycarboxylate + O2 = a 2-oxocarboxylate + H2O2</text>
        <dbReference type="Rhea" id="RHEA:16789"/>
        <dbReference type="ChEBI" id="CHEBI:15379"/>
        <dbReference type="ChEBI" id="CHEBI:16240"/>
        <dbReference type="ChEBI" id="CHEBI:35179"/>
        <dbReference type="ChEBI" id="CHEBI:58123"/>
        <dbReference type="EC" id="1.1.3.15"/>
    </reaction>
    <physiologicalReaction direction="left-to-right" evidence="5">
        <dbReference type="Rhea" id="RHEA:16790"/>
    </physiologicalReaction>
</comment>